<evidence type="ECO:0000313" key="3">
    <source>
        <dbReference type="Proteomes" id="UP000712281"/>
    </source>
</evidence>
<accession>A0A8S9LJE8</accession>
<comment type="caution">
    <text evidence="2">The sequence shown here is derived from an EMBL/GenBank/DDBJ whole genome shotgun (WGS) entry which is preliminary data.</text>
</comment>
<reference evidence="2" key="1">
    <citation type="submission" date="2019-12" db="EMBL/GenBank/DDBJ databases">
        <title>Genome sequencing and annotation of Brassica cretica.</title>
        <authorList>
            <person name="Studholme D.J."/>
            <person name="Sarris P.F."/>
        </authorList>
    </citation>
    <scope>NUCLEOTIDE SEQUENCE</scope>
    <source>
        <strain evidence="2">PFS-001/15</strain>
        <tissue evidence="2">Leaf</tissue>
    </source>
</reference>
<evidence type="ECO:0000256" key="1">
    <source>
        <dbReference type="SAM" id="MobiDB-lite"/>
    </source>
</evidence>
<gene>
    <name evidence="2" type="ORF">F2Q68_00043583</name>
</gene>
<name>A0A8S9LJE8_BRACR</name>
<dbReference type="AlphaFoldDB" id="A0A8S9LJE8"/>
<feature type="region of interest" description="Disordered" evidence="1">
    <location>
        <begin position="186"/>
        <end position="257"/>
    </location>
</feature>
<proteinExistence type="predicted"/>
<feature type="compositionally biased region" description="Polar residues" evidence="1">
    <location>
        <begin position="244"/>
        <end position="257"/>
    </location>
</feature>
<dbReference type="EMBL" id="QGKW02000276">
    <property type="protein sequence ID" value="KAF2606107.1"/>
    <property type="molecule type" value="Genomic_DNA"/>
</dbReference>
<sequence>MDALIKMLKDNGNIHGYSFGASMAAKAIEMSSCVADIARIDLNETSVFNPHHFNNTQEPDLNSDSTQKLSRTQEHTRTLQSFNLEPSKNPQRTQGREGDGKALVTYSGAPNICGNDHDFIRRSEMDALIKMLKENGNTHGYSFGAFMIAKTIETSPCVADIARMNRIKNNENARNGYTFARTIKMNQDPNVGGRNQQESSPAPFETNQTPHHDHEGGSEPETQENGQDGAGLSEEGEESVSGSHNQGDQSQGCRNSG</sequence>
<protein>
    <submittedName>
        <fullName evidence="2">Uncharacterized protein</fullName>
    </submittedName>
</protein>
<dbReference type="Proteomes" id="UP000712281">
    <property type="component" value="Unassembled WGS sequence"/>
</dbReference>
<feature type="compositionally biased region" description="Polar residues" evidence="1">
    <location>
        <begin position="186"/>
        <end position="209"/>
    </location>
</feature>
<feature type="compositionally biased region" description="Polar residues" evidence="1">
    <location>
        <begin position="50"/>
        <end position="70"/>
    </location>
</feature>
<organism evidence="2 3">
    <name type="scientific">Brassica cretica</name>
    <name type="common">Mustard</name>
    <dbReference type="NCBI Taxonomy" id="69181"/>
    <lineage>
        <taxon>Eukaryota</taxon>
        <taxon>Viridiplantae</taxon>
        <taxon>Streptophyta</taxon>
        <taxon>Embryophyta</taxon>
        <taxon>Tracheophyta</taxon>
        <taxon>Spermatophyta</taxon>
        <taxon>Magnoliopsida</taxon>
        <taxon>eudicotyledons</taxon>
        <taxon>Gunneridae</taxon>
        <taxon>Pentapetalae</taxon>
        <taxon>rosids</taxon>
        <taxon>malvids</taxon>
        <taxon>Brassicales</taxon>
        <taxon>Brassicaceae</taxon>
        <taxon>Brassiceae</taxon>
        <taxon>Brassica</taxon>
    </lineage>
</organism>
<feature type="compositionally biased region" description="Polar residues" evidence="1">
    <location>
        <begin position="78"/>
        <end position="93"/>
    </location>
</feature>
<evidence type="ECO:0000313" key="2">
    <source>
        <dbReference type="EMBL" id="KAF2606107.1"/>
    </source>
</evidence>
<feature type="region of interest" description="Disordered" evidence="1">
    <location>
        <begin position="50"/>
        <end position="101"/>
    </location>
</feature>